<dbReference type="SMART" id="SM00354">
    <property type="entry name" value="HTH_LACI"/>
    <property type="match status" value="1"/>
</dbReference>
<name>A0A2N6PHM3_9MICO</name>
<dbReference type="GO" id="GO:0000976">
    <property type="term" value="F:transcription cis-regulatory region binding"/>
    <property type="evidence" value="ECO:0007669"/>
    <property type="project" value="TreeGrafter"/>
</dbReference>
<keyword evidence="1" id="KW-0805">Transcription regulation</keyword>
<dbReference type="Gene3D" id="3.40.50.2300">
    <property type="match status" value="1"/>
</dbReference>
<keyword evidence="2" id="KW-0238">DNA-binding</keyword>
<feature type="region of interest" description="Disordered" evidence="4">
    <location>
        <begin position="139"/>
        <end position="159"/>
    </location>
</feature>
<dbReference type="RefSeq" id="WP_102161991.1">
    <property type="nucleotide sequence ID" value="NZ_JALXPM010000051.1"/>
</dbReference>
<proteinExistence type="predicted"/>
<accession>A0A2N6PHM3</accession>
<evidence type="ECO:0000259" key="5">
    <source>
        <dbReference type="PROSITE" id="PS50932"/>
    </source>
</evidence>
<organism evidence="6 7">
    <name type="scientific">Brevibacterium luteolum</name>
    <dbReference type="NCBI Taxonomy" id="199591"/>
    <lineage>
        <taxon>Bacteria</taxon>
        <taxon>Bacillati</taxon>
        <taxon>Actinomycetota</taxon>
        <taxon>Actinomycetes</taxon>
        <taxon>Micrococcales</taxon>
        <taxon>Brevibacteriaceae</taxon>
        <taxon>Brevibacterium</taxon>
    </lineage>
</organism>
<feature type="domain" description="HTH lacI-type" evidence="5">
    <location>
        <begin position="3"/>
        <end position="61"/>
    </location>
</feature>
<evidence type="ECO:0000256" key="3">
    <source>
        <dbReference type="ARBA" id="ARBA00023163"/>
    </source>
</evidence>
<dbReference type="EMBL" id="PNFZ01000003">
    <property type="protein sequence ID" value="PMB98195.1"/>
    <property type="molecule type" value="Genomic_DNA"/>
</dbReference>
<comment type="caution">
    <text evidence="6">The sequence shown here is derived from an EMBL/GenBank/DDBJ whole genome shotgun (WGS) entry which is preliminary data.</text>
</comment>
<dbReference type="AlphaFoldDB" id="A0A2N6PHM3"/>
<gene>
    <name evidence="6" type="ORF">CJ198_07460</name>
</gene>
<reference evidence="6 7" key="1">
    <citation type="submission" date="2017-09" db="EMBL/GenBank/DDBJ databases">
        <title>Bacterial strain isolated from the female urinary microbiota.</title>
        <authorList>
            <person name="Thomas-White K."/>
            <person name="Kumar N."/>
            <person name="Forster S."/>
            <person name="Putonti C."/>
            <person name="Lawley T."/>
            <person name="Wolfe A.J."/>
        </authorList>
    </citation>
    <scope>NUCLEOTIDE SEQUENCE [LARGE SCALE GENOMIC DNA]</scope>
    <source>
        <strain evidence="6 7">UMB0680</strain>
    </source>
</reference>
<dbReference type="Pfam" id="PF00356">
    <property type="entry name" value="LacI"/>
    <property type="match status" value="1"/>
</dbReference>
<dbReference type="GeneID" id="86844188"/>
<dbReference type="PROSITE" id="PS50932">
    <property type="entry name" value="HTH_LACI_2"/>
    <property type="match status" value="1"/>
</dbReference>
<evidence type="ECO:0000313" key="6">
    <source>
        <dbReference type="EMBL" id="PMB98195.1"/>
    </source>
</evidence>
<dbReference type="Gene3D" id="1.10.260.40">
    <property type="entry name" value="lambda repressor-like DNA-binding domains"/>
    <property type="match status" value="1"/>
</dbReference>
<dbReference type="PANTHER" id="PTHR30146">
    <property type="entry name" value="LACI-RELATED TRANSCRIPTIONAL REPRESSOR"/>
    <property type="match status" value="1"/>
</dbReference>
<dbReference type="InterPro" id="IPR028082">
    <property type="entry name" value="Peripla_BP_I"/>
</dbReference>
<evidence type="ECO:0000256" key="1">
    <source>
        <dbReference type="ARBA" id="ARBA00023015"/>
    </source>
</evidence>
<dbReference type="OrthoDB" id="3324394at2"/>
<evidence type="ECO:0000256" key="2">
    <source>
        <dbReference type="ARBA" id="ARBA00023125"/>
    </source>
</evidence>
<keyword evidence="7" id="KW-1185">Reference proteome</keyword>
<dbReference type="PANTHER" id="PTHR30146:SF153">
    <property type="entry name" value="LACTOSE OPERON REPRESSOR"/>
    <property type="match status" value="1"/>
</dbReference>
<dbReference type="SUPFAM" id="SSF53822">
    <property type="entry name" value="Periplasmic binding protein-like I"/>
    <property type="match status" value="1"/>
</dbReference>
<evidence type="ECO:0000313" key="7">
    <source>
        <dbReference type="Proteomes" id="UP000235703"/>
    </source>
</evidence>
<dbReference type="InterPro" id="IPR010982">
    <property type="entry name" value="Lambda_DNA-bd_dom_sf"/>
</dbReference>
<evidence type="ECO:0000256" key="4">
    <source>
        <dbReference type="SAM" id="MobiDB-lite"/>
    </source>
</evidence>
<dbReference type="InterPro" id="IPR046335">
    <property type="entry name" value="LacI/GalR-like_sensor"/>
</dbReference>
<keyword evidence="3" id="KW-0804">Transcription</keyword>
<dbReference type="SUPFAM" id="SSF47413">
    <property type="entry name" value="lambda repressor-like DNA-binding domains"/>
    <property type="match status" value="1"/>
</dbReference>
<dbReference type="CDD" id="cd01392">
    <property type="entry name" value="HTH_LacI"/>
    <property type="match status" value="1"/>
</dbReference>
<protein>
    <submittedName>
        <fullName evidence="6">LacI family transcriptional regulator</fullName>
    </submittedName>
</protein>
<dbReference type="InterPro" id="IPR000843">
    <property type="entry name" value="HTH_LacI"/>
</dbReference>
<sequence>MRVRLEDVAEAAGVSVTTVSRVLGGRGTVAEATRTRVLDAVRSLGYDRSTLLHRQAARLVAVCAPAQPEHWQIEVCRSLSMQLQDAGIIAATPFLDEDIAEVRACIDAGAALVVTPTFTPLDVDVPVVRFAEATAAWPTAATGTEASDTSGTGDTAPEAVAGPAIDAEWIAARVDLSGGMSLAFEHLHALGHRRIGLVCNDSGALAEQLKNRFRREHPMRDVTDRLDEWIAAVPKSHSGGIAAATQLRDATCTAVIVQSALQLHGVFAAVRRRRLAIPRDLSVVGFGDFSTMRYTDPPATVLRLDNQALAEALAAGVRSVLGLPGRQLASVPPTLRPRLLARQSTAAART</sequence>
<dbReference type="PROSITE" id="PS00356">
    <property type="entry name" value="HTH_LACI_1"/>
    <property type="match status" value="1"/>
</dbReference>
<dbReference type="Pfam" id="PF13377">
    <property type="entry name" value="Peripla_BP_3"/>
    <property type="match status" value="1"/>
</dbReference>
<dbReference type="GO" id="GO:0003700">
    <property type="term" value="F:DNA-binding transcription factor activity"/>
    <property type="evidence" value="ECO:0007669"/>
    <property type="project" value="TreeGrafter"/>
</dbReference>
<dbReference type="Proteomes" id="UP000235703">
    <property type="component" value="Unassembled WGS sequence"/>
</dbReference>